<organism evidence="1 2">
    <name type="scientific">Paramecium octaurelia</name>
    <dbReference type="NCBI Taxonomy" id="43137"/>
    <lineage>
        <taxon>Eukaryota</taxon>
        <taxon>Sar</taxon>
        <taxon>Alveolata</taxon>
        <taxon>Ciliophora</taxon>
        <taxon>Intramacronucleata</taxon>
        <taxon>Oligohymenophorea</taxon>
        <taxon>Peniculida</taxon>
        <taxon>Parameciidae</taxon>
        <taxon>Paramecium</taxon>
    </lineage>
</organism>
<proteinExistence type="predicted"/>
<comment type="caution">
    <text evidence="1">The sequence shown here is derived from an EMBL/GenBank/DDBJ whole genome shotgun (WGS) entry which is preliminary data.</text>
</comment>
<gene>
    <name evidence="1" type="ORF">POCTA_138.1.T1400130</name>
</gene>
<evidence type="ECO:0000313" key="1">
    <source>
        <dbReference type="EMBL" id="CAD8207267.1"/>
    </source>
</evidence>
<reference evidence="1" key="1">
    <citation type="submission" date="2021-01" db="EMBL/GenBank/DDBJ databases">
        <authorList>
            <consortium name="Genoscope - CEA"/>
            <person name="William W."/>
        </authorList>
    </citation>
    <scope>NUCLEOTIDE SEQUENCE</scope>
</reference>
<protein>
    <submittedName>
        <fullName evidence="1">Uncharacterized protein</fullName>
    </submittedName>
</protein>
<dbReference type="Proteomes" id="UP000683925">
    <property type="component" value="Unassembled WGS sequence"/>
</dbReference>
<dbReference type="EMBL" id="CAJJDP010000141">
    <property type="protein sequence ID" value="CAD8207267.1"/>
    <property type="molecule type" value="Genomic_DNA"/>
</dbReference>
<evidence type="ECO:0000313" key="2">
    <source>
        <dbReference type="Proteomes" id="UP000683925"/>
    </source>
</evidence>
<keyword evidence="2" id="KW-1185">Reference proteome</keyword>
<sequence>MKVGIFCYWQIMRDQKSSSFQIIPDIRIYLVFLEQLSMIEFKKNTTMMCWNLNIIY</sequence>
<dbReference type="AlphaFoldDB" id="A0A8S1Y226"/>
<name>A0A8S1Y226_PAROT</name>
<accession>A0A8S1Y226</accession>